<reference evidence="3" key="1">
    <citation type="journal article" date="2013" name="Genetics">
        <title>The draft genome and transcriptome of Panagrellus redivivus are shaped by the harsh demands of a free-living lifestyle.</title>
        <authorList>
            <person name="Srinivasan J."/>
            <person name="Dillman A.R."/>
            <person name="Macchietto M.G."/>
            <person name="Heikkinen L."/>
            <person name="Lakso M."/>
            <person name="Fracchia K.M."/>
            <person name="Antoshechkin I."/>
            <person name="Mortazavi A."/>
            <person name="Wong G."/>
            <person name="Sternberg P.W."/>
        </authorList>
    </citation>
    <scope>NUCLEOTIDE SEQUENCE [LARGE SCALE GENOMIC DNA]</scope>
    <source>
        <strain evidence="3">MT8872</strain>
    </source>
</reference>
<proteinExistence type="predicted"/>
<keyword evidence="3" id="KW-1185">Reference proteome</keyword>
<protein>
    <submittedName>
        <fullName evidence="4">Centromere-associated protein E</fullName>
    </submittedName>
</protein>
<feature type="compositionally biased region" description="Basic and acidic residues" evidence="2">
    <location>
        <begin position="448"/>
        <end position="477"/>
    </location>
</feature>
<keyword evidence="1" id="KW-0175">Coiled coil</keyword>
<reference evidence="4" key="2">
    <citation type="submission" date="2020-10" db="UniProtKB">
        <authorList>
            <consortium name="WormBaseParasite"/>
        </authorList>
    </citation>
    <scope>IDENTIFICATION</scope>
</reference>
<dbReference type="WBParaSite" id="Pan_g23774.t1">
    <property type="protein sequence ID" value="Pan_g23774.t1"/>
    <property type="gene ID" value="Pan_g23774"/>
</dbReference>
<dbReference type="Proteomes" id="UP000492821">
    <property type="component" value="Unassembled WGS sequence"/>
</dbReference>
<name>A0A7E4VPX6_PANRE</name>
<organism evidence="3 4">
    <name type="scientific">Panagrellus redivivus</name>
    <name type="common">Microworm</name>
    <dbReference type="NCBI Taxonomy" id="6233"/>
    <lineage>
        <taxon>Eukaryota</taxon>
        <taxon>Metazoa</taxon>
        <taxon>Ecdysozoa</taxon>
        <taxon>Nematoda</taxon>
        <taxon>Chromadorea</taxon>
        <taxon>Rhabditida</taxon>
        <taxon>Tylenchina</taxon>
        <taxon>Panagrolaimomorpha</taxon>
        <taxon>Panagrolaimoidea</taxon>
        <taxon>Panagrolaimidae</taxon>
        <taxon>Panagrellus</taxon>
    </lineage>
</organism>
<feature type="coiled-coil region" evidence="1">
    <location>
        <begin position="327"/>
        <end position="396"/>
    </location>
</feature>
<feature type="region of interest" description="Disordered" evidence="2">
    <location>
        <begin position="411"/>
        <end position="477"/>
    </location>
</feature>
<dbReference type="AlphaFoldDB" id="A0A7E4VPX6"/>
<sequence length="477" mass="53364">MIPSVFETIPEEGEPCPENMSLKDEPSSGEVSLNESGHGENVSTDDSGSSFKAKPKGDRTDVLREMNSVIKNRSASPFRDYRRMSKAFEMPDSFHHNENDDDLDLVEVDLPVTPKSLRSASPLTPVRQSRFQCLRGTNPRLSASNLSFLEAEASVHSELNDTNMYQHVLAELNAIKESVSSQTSPNENLHTKLIEKSTALATAQAEITKLRKDSDIRMTMLEKENTEKADKIAALEAKLRTTEKERDCLVTRGKMPEDPFVSAYTAVVANSSELTIQKDILTKALECVSNSERRTAEALSAILASLPKEESDYVTGTGDTLFFDHRITELESKLATVTQERNLLRTEVNDLRIELAGCQRQLAEARNVINKQQDTVSRLEREYHNTSDVIFDLQQENGSLAKRLNETLIVSDNDSLQEQTDSQPSSPKLKSRTGSIRFKSPFRKSKREGKESKELIKTPSSPKDDPRTEDTATCHQQ</sequence>
<evidence type="ECO:0000313" key="3">
    <source>
        <dbReference type="Proteomes" id="UP000492821"/>
    </source>
</evidence>
<accession>A0A7E4VPX6</accession>
<evidence type="ECO:0000313" key="4">
    <source>
        <dbReference type="WBParaSite" id="Pan_g23774.t1"/>
    </source>
</evidence>
<feature type="compositionally biased region" description="Polar residues" evidence="2">
    <location>
        <begin position="411"/>
        <end position="434"/>
    </location>
</feature>
<dbReference type="Gene3D" id="6.10.250.3110">
    <property type="match status" value="1"/>
</dbReference>
<evidence type="ECO:0000256" key="1">
    <source>
        <dbReference type="SAM" id="Coils"/>
    </source>
</evidence>
<feature type="coiled-coil region" evidence="1">
    <location>
        <begin position="218"/>
        <end position="252"/>
    </location>
</feature>
<evidence type="ECO:0000256" key="2">
    <source>
        <dbReference type="SAM" id="MobiDB-lite"/>
    </source>
</evidence>
<feature type="region of interest" description="Disordered" evidence="2">
    <location>
        <begin position="1"/>
        <end position="59"/>
    </location>
</feature>
<feature type="compositionally biased region" description="Polar residues" evidence="2">
    <location>
        <begin position="29"/>
        <end position="50"/>
    </location>
</feature>